<keyword evidence="3" id="KW-1185">Reference proteome</keyword>
<keyword evidence="1" id="KW-0472">Membrane</keyword>
<dbReference type="Proteomes" id="UP000221024">
    <property type="component" value="Unassembled WGS sequence"/>
</dbReference>
<comment type="caution">
    <text evidence="2">The sequence shown here is derived from an EMBL/GenBank/DDBJ whole genome shotgun (WGS) entry which is preliminary data.</text>
</comment>
<evidence type="ECO:0000313" key="3">
    <source>
        <dbReference type="Proteomes" id="UP000221024"/>
    </source>
</evidence>
<dbReference type="EMBL" id="PDEP01000003">
    <property type="protein sequence ID" value="PEN08436.1"/>
    <property type="molecule type" value="Genomic_DNA"/>
</dbReference>
<name>A0A2H3NNG4_9BACT</name>
<organism evidence="2 3">
    <name type="scientific">Longimonas halophila</name>
    <dbReference type="NCBI Taxonomy" id="1469170"/>
    <lineage>
        <taxon>Bacteria</taxon>
        <taxon>Pseudomonadati</taxon>
        <taxon>Rhodothermota</taxon>
        <taxon>Rhodothermia</taxon>
        <taxon>Rhodothermales</taxon>
        <taxon>Salisaetaceae</taxon>
        <taxon>Longimonas</taxon>
    </lineage>
</organism>
<protein>
    <recommendedName>
        <fullName evidence="4">Nitrogen fixation protein FixH</fullName>
    </recommendedName>
</protein>
<dbReference type="Pfam" id="PF05751">
    <property type="entry name" value="FixH"/>
    <property type="match status" value="1"/>
</dbReference>
<evidence type="ECO:0008006" key="4">
    <source>
        <dbReference type="Google" id="ProtNLM"/>
    </source>
</evidence>
<keyword evidence="1" id="KW-1133">Transmembrane helix</keyword>
<evidence type="ECO:0000313" key="2">
    <source>
        <dbReference type="EMBL" id="PEN08436.1"/>
    </source>
</evidence>
<sequence>MQRFTLPPHIAWPAFIIFILGIGVSSASYTFYQANKDGGVARVASETTAQWEARSAARHTTDDWESNVRWSADTPPRLHLTLHNARNEPVSINEGTLTLRQPHHEDPFFEAPLTEADSGTYEQVVPTLNDGLWDATVRGTVAGTRIEHTLRFERGQ</sequence>
<proteinExistence type="predicted"/>
<dbReference type="InterPro" id="IPR008620">
    <property type="entry name" value="FixH"/>
</dbReference>
<dbReference type="AlphaFoldDB" id="A0A2H3NNG4"/>
<keyword evidence="1" id="KW-0812">Transmembrane</keyword>
<gene>
    <name evidence="2" type="ORF">CRI93_04805</name>
</gene>
<dbReference type="RefSeq" id="WP_098061477.1">
    <property type="nucleotide sequence ID" value="NZ_PDEP01000003.1"/>
</dbReference>
<dbReference type="OrthoDB" id="1495896at2"/>
<feature type="transmembrane region" description="Helical" evidence="1">
    <location>
        <begin position="12"/>
        <end position="32"/>
    </location>
</feature>
<accession>A0A2H3NNG4</accession>
<evidence type="ECO:0000256" key="1">
    <source>
        <dbReference type="SAM" id="Phobius"/>
    </source>
</evidence>
<reference evidence="2 3" key="1">
    <citation type="submission" date="2017-10" db="EMBL/GenBank/DDBJ databases">
        <title>Draft genome of Longimonas halophila.</title>
        <authorList>
            <person name="Goh K.M."/>
            <person name="Shamsir M.S."/>
            <person name="Lim S.W."/>
        </authorList>
    </citation>
    <scope>NUCLEOTIDE SEQUENCE [LARGE SCALE GENOMIC DNA]</scope>
    <source>
        <strain evidence="2 3">KCTC 42399</strain>
    </source>
</reference>